<dbReference type="Gene3D" id="6.10.140.2180">
    <property type="match status" value="1"/>
</dbReference>
<dbReference type="CDD" id="cd00090">
    <property type="entry name" value="HTH_ARSR"/>
    <property type="match status" value="1"/>
</dbReference>
<dbReference type="Pfam" id="PF12840">
    <property type="entry name" value="HTH_20"/>
    <property type="match status" value="1"/>
</dbReference>
<evidence type="ECO:0000259" key="2">
    <source>
        <dbReference type="SMART" id="SM00418"/>
    </source>
</evidence>
<feature type="compositionally biased region" description="Low complexity" evidence="1">
    <location>
        <begin position="171"/>
        <end position="184"/>
    </location>
</feature>
<comment type="caution">
    <text evidence="3">The sequence shown here is derived from an EMBL/GenBank/DDBJ whole genome shotgun (WGS) entry which is preliminary data.</text>
</comment>
<dbReference type="AlphaFoldDB" id="A0A543FK08"/>
<accession>A0A543FK08</accession>
<dbReference type="Proteomes" id="UP000320235">
    <property type="component" value="Unassembled WGS sequence"/>
</dbReference>
<dbReference type="InterPro" id="IPR001845">
    <property type="entry name" value="HTH_ArsR_DNA-bd_dom"/>
</dbReference>
<feature type="region of interest" description="Disordered" evidence="1">
    <location>
        <begin position="171"/>
        <end position="195"/>
    </location>
</feature>
<evidence type="ECO:0000313" key="3">
    <source>
        <dbReference type="EMBL" id="TQM34198.1"/>
    </source>
</evidence>
<gene>
    <name evidence="3" type="ORF">FB391_0485</name>
</gene>
<keyword evidence="4" id="KW-1185">Reference proteome</keyword>
<dbReference type="SMART" id="SM00418">
    <property type="entry name" value="HTH_ARSR"/>
    <property type="match status" value="1"/>
</dbReference>
<evidence type="ECO:0000313" key="4">
    <source>
        <dbReference type="Proteomes" id="UP000320235"/>
    </source>
</evidence>
<name>A0A543FK08_9MICO</name>
<dbReference type="GO" id="GO:0003700">
    <property type="term" value="F:DNA-binding transcription factor activity"/>
    <property type="evidence" value="ECO:0007669"/>
    <property type="project" value="InterPro"/>
</dbReference>
<dbReference type="InterPro" id="IPR036388">
    <property type="entry name" value="WH-like_DNA-bd_sf"/>
</dbReference>
<dbReference type="RefSeq" id="WP_141892683.1">
    <property type="nucleotide sequence ID" value="NZ_BAABLH010000001.1"/>
</dbReference>
<sequence length="195" mass="21359">MADEPSIADVVLHPVRLRIVQQLGGRSLTTAQLRAALPDVTQATLYRHVATLVDAGILTVVEERRVRGAVERTLALGDRMAHVDREELRRVDASQLRTAFLTFLGEVAADFDRFVAGDPGLRDYSGFARTALYVDAEDLARIQAGLAELLSPFFAPRGERRRVMLATVLTPDTDPAADTDPAVDTADRRTPDPEV</sequence>
<dbReference type="InterPro" id="IPR011991">
    <property type="entry name" value="ArsR-like_HTH"/>
</dbReference>
<protein>
    <submittedName>
        <fullName evidence="3">Helix-turn-helix protein</fullName>
    </submittedName>
</protein>
<dbReference type="InterPro" id="IPR036390">
    <property type="entry name" value="WH_DNA-bd_sf"/>
</dbReference>
<dbReference type="EMBL" id="VFPE01000001">
    <property type="protein sequence ID" value="TQM34198.1"/>
    <property type="molecule type" value="Genomic_DNA"/>
</dbReference>
<dbReference type="OrthoDB" id="5949858at2"/>
<organism evidence="3 4">
    <name type="scientific">Microbacterium kyungheense</name>
    <dbReference type="NCBI Taxonomy" id="1263636"/>
    <lineage>
        <taxon>Bacteria</taxon>
        <taxon>Bacillati</taxon>
        <taxon>Actinomycetota</taxon>
        <taxon>Actinomycetes</taxon>
        <taxon>Micrococcales</taxon>
        <taxon>Microbacteriaceae</taxon>
        <taxon>Microbacterium</taxon>
    </lineage>
</organism>
<reference evidence="3 4" key="1">
    <citation type="submission" date="2019-06" db="EMBL/GenBank/DDBJ databases">
        <title>Sequencing the genomes of 1000 actinobacteria strains.</title>
        <authorList>
            <person name="Klenk H.-P."/>
        </authorList>
    </citation>
    <scope>NUCLEOTIDE SEQUENCE [LARGE SCALE GENOMIC DNA]</scope>
    <source>
        <strain evidence="3 4">DSM 105492</strain>
    </source>
</reference>
<feature type="domain" description="HTH arsR-type" evidence="2">
    <location>
        <begin position="10"/>
        <end position="89"/>
    </location>
</feature>
<proteinExistence type="predicted"/>
<dbReference type="Gene3D" id="1.10.10.10">
    <property type="entry name" value="Winged helix-like DNA-binding domain superfamily/Winged helix DNA-binding domain"/>
    <property type="match status" value="1"/>
</dbReference>
<evidence type="ECO:0000256" key="1">
    <source>
        <dbReference type="SAM" id="MobiDB-lite"/>
    </source>
</evidence>
<feature type="compositionally biased region" description="Basic and acidic residues" evidence="1">
    <location>
        <begin position="185"/>
        <end position="195"/>
    </location>
</feature>
<dbReference type="SUPFAM" id="SSF46785">
    <property type="entry name" value="Winged helix' DNA-binding domain"/>
    <property type="match status" value="1"/>
</dbReference>